<dbReference type="SUPFAM" id="SSF51556">
    <property type="entry name" value="Metallo-dependent hydrolases"/>
    <property type="match status" value="1"/>
</dbReference>
<organism evidence="2 3">
    <name type="scientific">Ahniella affigens</name>
    <dbReference type="NCBI Taxonomy" id="2021234"/>
    <lineage>
        <taxon>Bacteria</taxon>
        <taxon>Pseudomonadati</taxon>
        <taxon>Pseudomonadota</taxon>
        <taxon>Gammaproteobacteria</taxon>
        <taxon>Lysobacterales</taxon>
        <taxon>Rhodanobacteraceae</taxon>
        <taxon>Ahniella</taxon>
    </lineage>
</organism>
<dbReference type="Pfam" id="PF07969">
    <property type="entry name" value="Amidohydro_3"/>
    <property type="match status" value="1"/>
</dbReference>
<protein>
    <submittedName>
        <fullName evidence="2">Amidohydrolase</fullName>
    </submittedName>
</protein>
<dbReference type="AlphaFoldDB" id="A0A2P1PZG8"/>
<dbReference type="InterPro" id="IPR013108">
    <property type="entry name" value="Amidohydro_3"/>
</dbReference>
<evidence type="ECO:0000313" key="2">
    <source>
        <dbReference type="EMBL" id="AVQ00217.1"/>
    </source>
</evidence>
<dbReference type="Gene3D" id="2.30.40.10">
    <property type="entry name" value="Urease, subunit C, domain 1"/>
    <property type="match status" value="1"/>
</dbReference>
<dbReference type="Gene3D" id="3.20.20.140">
    <property type="entry name" value="Metal-dependent hydrolases"/>
    <property type="match status" value="1"/>
</dbReference>
<dbReference type="GO" id="GO:0016810">
    <property type="term" value="F:hydrolase activity, acting on carbon-nitrogen (but not peptide) bonds"/>
    <property type="evidence" value="ECO:0007669"/>
    <property type="project" value="InterPro"/>
</dbReference>
<reference evidence="2 3" key="2">
    <citation type="submission" date="2018-03" db="EMBL/GenBank/DDBJ databases">
        <authorList>
            <person name="Keele B.F."/>
        </authorList>
    </citation>
    <scope>NUCLEOTIDE SEQUENCE [LARGE SCALE GENOMIC DNA]</scope>
    <source>
        <strain evidence="2 3">D13</strain>
    </source>
</reference>
<feature type="domain" description="Amidohydrolase 3" evidence="1">
    <location>
        <begin position="328"/>
        <end position="385"/>
    </location>
</feature>
<evidence type="ECO:0000259" key="1">
    <source>
        <dbReference type="Pfam" id="PF07969"/>
    </source>
</evidence>
<dbReference type="SUPFAM" id="SSF51338">
    <property type="entry name" value="Composite domain of metallo-dependent hydrolases"/>
    <property type="match status" value="1"/>
</dbReference>
<dbReference type="Proteomes" id="UP000241074">
    <property type="component" value="Chromosome"/>
</dbReference>
<sequence length="402" mass="42232">MAGAWVGQAGAADVLIQNATVHTASSAGTLTDTDVLIHNGRIAAIGKDLVAANAEIVDAKGKPLSPGLFGGVNALGIEDVSLEIGTVDSAYTPSATVPAGEQEYRPEFNVADAYNPESVVIPVQRVEGVTFDVVAPNSLPGGTLFSGLGGAALLDGRSQFLSNSETLFIAFGTGASPLTGNSRAAQLMLLREAFVEAKAPAVTDNGLLTAQGRATLRRYADGGRVAFNVNRAIDISRVLDFAKTQGIKPVIIGGIESWQLRDRLAAEKVTVVLDPLVNLPNDFDSLGASLETANWLNQAGVPLAFYLSGDAAHNARKVRQAAGNAVAHGLDWQAGLRAITSVPARTFGITDRGEIAVGQFADLVLWTGDPLEVTTLAETVWIEGKAQSPRTHQTELRDRYKR</sequence>
<dbReference type="PANTHER" id="PTHR43135">
    <property type="entry name" value="ALPHA-D-RIBOSE 1-METHYLPHOSPHONATE 5-TRIPHOSPHATE DIPHOSPHATASE"/>
    <property type="match status" value="1"/>
</dbReference>
<gene>
    <name evidence="2" type="ORF">C7S18_21135</name>
</gene>
<dbReference type="InterPro" id="IPR032466">
    <property type="entry name" value="Metal_Hydrolase"/>
</dbReference>
<dbReference type="EMBL" id="CP027860">
    <property type="protein sequence ID" value="AVQ00217.1"/>
    <property type="molecule type" value="Genomic_DNA"/>
</dbReference>
<dbReference type="PANTHER" id="PTHR43135:SF3">
    <property type="entry name" value="ALPHA-D-RIBOSE 1-METHYLPHOSPHONATE 5-TRIPHOSPHATE DIPHOSPHATASE"/>
    <property type="match status" value="1"/>
</dbReference>
<keyword evidence="2" id="KW-0378">Hydrolase</keyword>
<accession>A0A2P1PZG8</accession>
<evidence type="ECO:0000313" key="3">
    <source>
        <dbReference type="Proteomes" id="UP000241074"/>
    </source>
</evidence>
<proteinExistence type="predicted"/>
<dbReference type="InterPro" id="IPR051781">
    <property type="entry name" value="Metallo-dep_Hydrolase"/>
</dbReference>
<reference evidence="2 3" key="1">
    <citation type="submission" date="2018-03" db="EMBL/GenBank/DDBJ databases">
        <title>Ahniella affigens gen. nov., sp. nov., a gammaproteobacterium isolated from sandy soil near a stream.</title>
        <authorList>
            <person name="Ko Y."/>
            <person name="Kim J.-H."/>
        </authorList>
    </citation>
    <scope>NUCLEOTIDE SEQUENCE [LARGE SCALE GENOMIC DNA]</scope>
    <source>
        <strain evidence="2 3">D13</strain>
    </source>
</reference>
<name>A0A2P1PZG8_9GAMM</name>
<dbReference type="InterPro" id="IPR011059">
    <property type="entry name" value="Metal-dep_hydrolase_composite"/>
</dbReference>
<keyword evidence="3" id="KW-1185">Reference proteome</keyword>
<dbReference type="KEGG" id="xba:C7S18_21135"/>